<dbReference type="GO" id="GO:0019432">
    <property type="term" value="P:triglyceride biosynthetic process"/>
    <property type="evidence" value="ECO:0007669"/>
    <property type="project" value="TreeGrafter"/>
</dbReference>
<feature type="transmembrane region" description="Helical" evidence="16">
    <location>
        <begin position="167"/>
        <end position="187"/>
    </location>
</feature>
<feature type="compositionally biased region" description="Basic and acidic residues" evidence="15">
    <location>
        <begin position="87"/>
        <end position="98"/>
    </location>
</feature>
<evidence type="ECO:0000256" key="7">
    <source>
        <dbReference type="ARBA" id="ARBA00022679"/>
    </source>
</evidence>
<evidence type="ECO:0000256" key="8">
    <source>
        <dbReference type="ARBA" id="ARBA00022692"/>
    </source>
</evidence>
<evidence type="ECO:0000256" key="13">
    <source>
        <dbReference type="ARBA" id="ARBA00023136"/>
    </source>
</evidence>
<dbReference type="EMBL" id="AGNL01044334">
    <property type="protein sequence ID" value="EJK49917.1"/>
    <property type="molecule type" value="Genomic_DNA"/>
</dbReference>
<keyword evidence="9" id="KW-0319">Glycerol metabolism</keyword>
<dbReference type="InterPro" id="IPR007130">
    <property type="entry name" value="DAGAT"/>
</dbReference>
<evidence type="ECO:0000256" key="12">
    <source>
        <dbReference type="ARBA" id="ARBA00023098"/>
    </source>
</evidence>
<evidence type="ECO:0000256" key="3">
    <source>
        <dbReference type="ARBA" id="ARBA00005189"/>
    </source>
</evidence>
<keyword evidence="18" id="KW-1185">Reference proteome</keyword>
<comment type="pathway">
    <text evidence="2">Glycerolipid metabolism; triacylglycerol biosynthesis.</text>
</comment>
<keyword evidence="11 16" id="KW-1133">Transmembrane helix</keyword>
<dbReference type="EC" id="2.3.1.20" evidence="5"/>
<feature type="compositionally biased region" description="Polar residues" evidence="15">
    <location>
        <begin position="99"/>
        <end position="118"/>
    </location>
</feature>
<dbReference type="eggNOG" id="KOG0831">
    <property type="taxonomic scope" value="Eukaryota"/>
</dbReference>
<accession>K0RTA1</accession>
<evidence type="ECO:0000313" key="18">
    <source>
        <dbReference type="Proteomes" id="UP000266841"/>
    </source>
</evidence>
<dbReference type="Proteomes" id="UP000266841">
    <property type="component" value="Unassembled WGS sequence"/>
</dbReference>
<keyword evidence="12" id="KW-0443">Lipid metabolism</keyword>
<dbReference type="OrthoDB" id="264532at2759"/>
<evidence type="ECO:0000256" key="10">
    <source>
        <dbReference type="ARBA" id="ARBA00022824"/>
    </source>
</evidence>
<name>K0RTA1_THAOC</name>
<dbReference type="PANTHER" id="PTHR12317:SF0">
    <property type="entry name" value="ACYLTRANSFERASE"/>
    <property type="match status" value="1"/>
</dbReference>
<evidence type="ECO:0000256" key="9">
    <source>
        <dbReference type="ARBA" id="ARBA00022798"/>
    </source>
</evidence>
<evidence type="ECO:0000313" key="17">
    <source>
        <dbReference type="EMBL" id="EJK49917.1"/>
    </source>
</evidence>
<keyword evidence="14" id="KW-0012">Acyltransferase</keyword>
<evidence type="ECO:0000256" key="16">
    <source>
        <dbReference type="SAM" id="Phobius"/>
    </source>
</evidence>
<dbReference type="AlphaFoldDB" id="K0RTA1"/>
<evidence type="ECO:0000256" key="4">
    <source>
        <dbReference type="ARBA" id="ARBA00005420"/>
    </source>
</evidence>
<evidence type="ECO:0000256" key="5">
    <source>
        <dbReference type="ARBA" id="ARBA00013244"/>
    </source>
</evidence>
<comment type="subcellular location">
    <subcellularLocation>
        <location evidence="1">Endoplasmic reticulum membrane</location>
        <topology evidence="1">Multi-pass membrane protein</topology>
    </subcellularLocation>
</comment>
<comment type="caution">
    <text evidence="17">The sequence shown here is derived from an EMBL/GenBank/DDBJ whole genome shotgun (WGS) entry which is preliminary data.</text>
</comment>
<comment type="pathway">
    <text evidence="3">Lipid metabolism.</text>
</comment>
<feature type="transmembrane region" description="Helical" evidence="16">
    <location>
        <begin position="193"/>
        <end position="213"/>
    </location>
</feature>
<proteinExistence type="inferred from homology"/>
<keyword evidence="13 16" id="KW-0472">Membrane</keyword>
<sequence length="501" mass="54880">MQPGGSTLGGVVARPAHPRGSSTPHVAHRRRVEPSPARRRPAPDEAFPSASPSSYETWTERYRSPGPALAHFAPTSPPSQRGTKLANPERPRAEKDSEPTSPTSPTCELGAANSSPSASLPDDLFRHACRGVAENSREKEGFAPGELGEQRPIEPDVDLERLIGLPLYMIGNILPFALPALCLGSIFSSLCLAILKFLALYVGVLAGIGRLFLYPRFLKKYNKKKSITGDMKENQYLYTERNNQKYVSLKFVWPESLHRPAMDDTPCIFLAIPHGVAPLGITAYPLWSKLFNDKLCSWVCAPVVLRLPIISKFMKGMGYIPAKSSEISNALTKKDRNVGYHTGRGCGGCSSPTTKLPMLRSEKVRSWSCSSCLVNSISTEPFAGIVKIALRAGAPLVPVYGFGHTKLWTAIVDPFGLLERISLALDVSLVPFVGRWGWPIGPARRVPVCVAIGEPVVCPKIESPTQADIDKYHGLLLDAYKEVFDAHKEAYGWKHKTLQFV</sequence>
<dbReference type="OMA" id="DIDKYHG"/>
<feature type="region of interest" description="Disordered" evidence="15">
    <location>
        <begin position="1"/>
        <end position="121"/>
    </location>
</feature>
<evidence type="ECO:0000256" key="15">
    <source>
        <dbReference type="SAM" id="MobiDB-lite"/>
    </source>
</evidence>
<dbReference type="GO" id="GO:0006071">
    <property type="term" value="P:glycerol metabolic process"/>
    <property type="evidence" value="ECO:0007669"/>
    <property type="project" value="UniProtKB-KW"/>
</dbReference>
<gene>
    <name evidence="17" type="ORF">THAOC_31159</name>
</gene>
<evidence type="ECO:0000256" key="1">
    <source>
        <dbReference type="ARBA" id="ARBA00004477"/>
    </source>
</evidence>
<keyword evidence="7" id="KW-0808">Transferase</keyword>
<reference evidence="17 18" key="1">
    <citation type="journal article" date="2012" name="Genome Biol.">
        <title>Genome and low-iron response of an oceanic diatom adapted to chronic iron limitation.</title>
        <authorList>
            <person name="Lommer M."/>
            <person name="Specht M."/>
            <person name="Roy A.S."/>
            <person name="Kraemer L."/>
            <person name="Andreson R."/>
            <person name="Gutowska M.A."/>
            <person name="Wolf J."/>
            <person name="Bergner S.V."/>
            <person name="Schilhabel M.B."/>
            <person name="Klostermeier U.C."/>
            <person name="Beiko R.G."/>
            <person name="Rosenstiel P."/>
            <person name="Hippler M."/>
            <person name="Laroche J."/>
        </authorList>
    </citation>
    <scope>NUCLEOTIDE SEQUENCE [LARGE SCALE GENOMIC DNA]</scope>
    <source>
        <strain evidence="17 18">CCMP1005</strain>
    </source>
</reference>
<organism evidence="17 18">
    <name type="scientific">Thalassiosira oceanica</name>
    <name type="common">Marine diatom</name>
    <dbReference type="NCBI Taxonomy" id="159749"/>
    <lineage>
        <taxon>Eukaryota</taxon>
        <taxon>Sar</taxon>
        <taxon>Stramenopiles</taxon>
        <taxon>Ochrophyta</taxon>
        <taxon>Bacillariophyta</taxon>
        <taxon>Coscinodiscophyceae</taxon>
        <taxon>Thalassiosirophycidae</taxon>
        <taxon>Thalassiosirales</taxon>
        <taxon>Thalassiosiraceae</taxon>
        <taxon>Thalassiosira</taxon>
    </lineage>
</organism>
<protein>
    <recommendedName>
        <fullName evidence="5">diacylglycerol O-acyltransferase</fullName>
        <ecNumber evidence="5">2.3.1.20</ecNumber>
    </recommendedName>
</protein>
<evidence type="ECO:0000256" key="14">
    <source>
        <dbReference type="ARBA" id="ARBA00023315"/>
    </source>
</evidence>
<dbReference type="GO" id="GO:0004144">
    <property type="term" value="F:diacylglycerol O-acyltransferase activity"/>
    <property type="evidence" value="ECO:0007669"/>
    <property type="project" value="UniProtKB-EC"/>
</dbReference>
<dbReference type="Pfam" id="PF03982">
    <property type="entry name" value="DAGAT"/>
    <property type="match status" value="1"/>
</dbReference>
<evidence type="ECO:0000256" key="11">
    <source>
        <dbReference type="ARBA" id="ARBA00022989"/>
    </source>
</evidence>
<keyword evidence="10" id="KW-0256">Endoplasmic reticulum</keyword>
<dbReference type="PANTHER" id="PTHR12317">
    <property type="entry name" value="DIACYLGLYCEROL O-ACYLTRANSFERASE"/>
    <property type="match status" value="1"/>
</dbReference>
<evidence type="ECO:0000256" key="2">
    <source>
        <dbReference type="ARBA" id="ARBA00004771"/>
    </source>
</evidence>
<comment type="similarity">
    <text evidence="4">Belongs to the diacylglycerol acyltransferase family.</text>
</comment>
<keyword evidence="8 16" id="KW-0812">Transmembrane</keyword>
<evidence type="ECO:0000256" key="6">
    <source>
        <dbReference type="ARBA" id="ARBA00022516"/>
    </source>
</evidence>
<keyword evidence="6" id="KW-0444">Lipid biosynthesis</keyword>
<dbReference type="GO" id="GO:0005789">
    <property type="term" value="C:endoplasmic reticulum membrane"/>
    <property type="evidence" value="ECO:0007669"/>
    <property type="project" value="UniProtKB-SubCell"/>
</dbReference>